<dbReference type="PANTHER" id="PTHR22930">
    <property type="match status" value="1"/>
</dbReference>
<reference evidence="2 3" key="1">
    <citation type="journal article" date="2017" name="Nat. Commun.">
        <title>Genome assembly with in vitro proximity ligation data and whole-genome triplication in lettuce.</title>
        <authorList>
            <person name="Reyes-Chin-Wo S."/>
            <person name="Wang Z."/>
            <person name="Yang X."/>
            <person name="Kozik A."/>
            <person name="Arikit S."/>
            <person name="Song C."/>
            <person name="Xia L."/>
            <person name="Froenicke L."/>
            <person name="Lavelle D.O."/>
            <person name="Truco M.J."/>
            <person name="Xia R."/>
            <person name="Zhu S."/>
            <person name="Xu C."/>
            <person name="Xu H."/>
            <person name="Xu X."/>
            <person name="Cox K."/>
            <person name="Korf I."/>
            <person name="Meyers B.C."/>
            <person name="Michelmore R.W."/>
        </authorList>
    </citation>
    <scope>NUCLEOTIDE SEQUENCE [LARGE SCALE GENOMIC DNA]</scope>
    <source>
        <strain evidence="3">cv. Salinas</strain>
        <tissue evidence="2">Seedlings</tissue>
    </source>
</reference>
<organism evidence="2 3">
    <name type="scientific">Lactuca sativa</name>
    <name type="common">Garden lettuce</name>
    <dbReference type="NCBI Taxonomy" id="4236"/>
    <lineage>
        <taxon>Eukaryota</taxon>
        <taxon>Viridiplantae</taxon>
        <taxon>Streptophyta</taxon>
        <taxon>Embryophyta</taxon>
        <taxon>Tracheophyta</taxon>
        <taxon>Spermatophyta</taxon>
        <taxon>Magnoliopsida</taxon>
        <taxon>eudicotyledons</taxon>
        <taxon>Gunneridae</taxon>
        <taxon>Pentapetalae</taxon>
        <taxon>asterids</taxon>
        <taxon>campanulids</taxon>
        <taxon>Asterales</taxon>
        <taxon>Asteraceae</taxon>
        <taxon>Cichorioideae</taxon>
        <taxon>Cichorieae</taxon>
        <taxon>Lactucinae</taxon>
        <taxon>Lactuca</taxon>
    </lineage>
</organism>
<feature type="domain" description="DUF8040" evidence="1">
    <location>
        <begin position="25"/>
        <end position="111"/>
    </location>
</feature>
<dbReference type="PANTHER" id="PTHR22930:SF293">
    <property type="entry name" value="PROTEIN ALP1-LIKE"/>
    <property type="match status" value="1"/>
</dbReference>
<dbReference type="InterPro" id="IPR058353">
    <property type="entry name" value="DUF8040"/>
</dbReference>
<comment type="caution">
    <text evidence="2">The sequence shown here is derived from an EMBL/GenBank/DDBJ whole genome shotgun (WGS) entry which is preliminary data.</text>
</comment>
<dbReference type="EMBL" id="NBSK02000008">
    <property type="protein sequence ID" value="KAJ0189118.1"/>
    <property type="molecule type" value="Genomic_DNA"/>
</dbReference>
<dbReference type="Proteomes" id="UP000235145">
    <property type="component" value="Unassembled WGS sequence"/>
</dbReference>
<sequence>MIAKYKTSRPCMRGIASNTNRFTILHRYAYGSDTMCLSKLRLNRRCFAKLCCMLETLGGLKITTYMNVDEQVSILLHMITHNLKNRVLTCHLHRSGKIISRLVTQVCHAVIRLHPSLLNKPEPITEDSTDQRWKCFKNYLRDLDGMHTNCLVSFEDKPRYRKRKMI</sequence>
<evidence type="ECO:0000313" key="3">
    <source>
        <dbReference type="Proteomes" id="UP000235145"/>
    </source>
</evidence>
<evidence type="ECO:0000313" key="2">
    <source>
        <dbReference type="EMBL" id="KAJ0189118.1"/>
    </source>
</evidence>
<protein>
    <recommendedName>
        <fullName evidence="1">DUF8040 domain-containing protein</fullName>
    </recommendedName>
</protein>
<accession>A0A9R1UL03</accession>
<evidence type="ECO:0000259" key="1">
    <source>
        <dbReference type="Pfam" id="PF26138"/>
    </source>
</evidence>
<proteinExistence type="predicted"/>
<dbReference type="AlphaFoldDB" id="A0A9R1UL03"/>
<dbReference type="Pfam" id="PF26138">
    <property type="entry name" value="DUF8040"/>
    <property type="match status" value="1"/>
</dbReference>
<gene>
    <name evidence="2" type="ORF">LSAT_V11C800446660</name>
</gene>
<keyword evidence="3" id="KW-1185">Reference proteome</keyword>
<dbReference type="InterPro" id="IPR045249">
    <property type="entry name" value="HARBI1-like"/>
</dbReference>
<name>A0A9R1UL03_LACSA</name>